<dbReference type="STRING" id="1193182.BN11_4710002"/>
<organism evidence="2 3">
    <name type="scientific">Nostocoides australiense Ben110</name>
    <dbReference type="NCBI Taxonomy" id="1193182"/>
    <lineage>
        <taxon>Bacteria</taxon>
        <taxon>Bacillati</taxon>
        <taxon>Actinomycetota</taxon>
        <taxon>Actinomycetes</taxon>
        <taxon>Micrococcales</taxon>
        <taxon>Intrasporangiaceae</taxon>
        <taxon>Nostocoides</taxon>
    </lineage>
</organism>
<evidence type="ECO:0000256" key="1">
    <source>
        <dbReference type="SAM" id="MobiDB-lite"/>
    </source>
</evidence>
<feature type="region of interest" description="Disordered" evidence="1">
    <location>
        <begin position="147"/>
        <end position="202"/>
    </location>
</feature>
<proteinExistence type="predicted"/>
<name>W6K0U1_9MICO</name>
<reference evidence="2 3" key="1">
    <citation type="journal article" date="2013" name="ISME J.">
        <title>A metabolic model for members of the genus Tetrasphaera involved in enhanced biological phosphorus removal.</title>
        <authorList>
            <person name="Kristiansen R."/>
            <person name="Nguyen H.T.T."/>
            <person name="Saunders A.M."/>
            <person name="Nielsen J.L."/>
            <person name="Wimmer R."/>
            <person name="Le V.Q."/>
            <person name="McIlroy S.J."/>
            <person name="Petrovski S."/>
            <person name="Seviour R.J."/>
            <person name="Calteau A."/>
            <person name="Nielsen K.L."/>
            <person name="Nielsen P.H."/>
        </authorList>
    </citation>
    <scope>NUCLEOTIDE SEQUENCE [LARGE SCALE GENOMIC DNA]</scope>
    <source>
        <strain evidence="2 3">Ben110</strain>
    </source>
</reference>
<evidence type="ECO:0000313" key="2">
    <source>
        <dbReference type="EMBL" id="CCH74696.1"/>
    </source>
</evidence>
<dbReference type="Proteomes" id="UP000035763">
    <property type="component" value="Unassembled WGS sequence"/>
</dbReference>
<gene>
    <name evidence="2" type="ORF">BN11_4710002</name>
</gene>
<keyword evidence="3" id="KW-1185">Reference proteome</keyword>
<evidence type="ECO:0000313" key="3">
    <source>
        <dbReference type="Proteomes" id="UP000035763"/>
    </source>
</evidence>
<feature type="compositionally biased region" description="Low complexity" evidence="1">
    <location>
        <begin position="152"/>
        <end position="165"/>
    </location>
</feature>
<dbReference type="EMBL" id="CAJA01000414">
    <property type="protein sequence ID" value="CCH74696.1"/>
    <property type="molecule type" value="Genomic_DNA"/>
</dbReference>
<accession>W6K0U1</accession>
<comment type="caution">
    <text evidence="2">The sequence shown here is derived from an EMBL/GenBank/DDBJ whole genome shotgun (WGS) entry which is preliminary data.</text>
</comment>
<protein>
    <submittedName>
        <fullName evidence="2">Uncharacterized protein</fullName>
    </submittedName>
</protein>
<dbReference type="AlphaFoldDB" id="W6K0U1"/>
<sequence>MGLPLDLVSWGDLFVQHEVSVAEEIARRKVPRAELLNAVVHSDFNDIAPALRDRVMAAGISPTEVTETLGGVGLLQLVQSLPTRRVTNALRVSKHLHPAQHQKWKVNDFIDVVQLPVPAVYCDVVFTEQQWVRALTRDKDDKLDERFDTKLSSNPSSWSRCWSPRACDGESDDPVHRRERQLTMAPSPRTGSPGLTAPAGTNLDTLGGQRSSHRLLAYVEAQPDLHQRQPTRVQLDRFGQVALFKTAPSDWDRATEEVRRCCAAMHVESLTQLH</sequence>